<sequence length="395" mass="45325">MPRAEVGSQKWLANKMKAKGLQKLKWYCQMCEKQCRDENGFKCHRLSEDHQRMMQVFCQNAGRFMDGFSRAFEHEFMKLMRTRYCKTKILANSVYQELISDKQHVHMNATVWVTLSEFVLYLGRSGKCKVEDSPRGWMIEYIDQDQIKRDQDAEARRKREISLEQRHQRLIQKMVEEARQRGGFQEPEYTPLLKDSDEKLRFDTNLLKSEASAAAQKSKNVFKELCKSAKPSVTSSKEASAKQPTELASKRKSAMEELMETANLKRHAHAKHSHSQDGGPVDSATWLLKGIHVKVILKSHPLYKHKCRVLKTINSGKQAIIQDIEEGSNSYQIDADHVETVVPPVGSKVVVLRGTHRGRTGKLLESHPPDLKASIELDGGETLENIHYDDFSRTD</sequence>
<keyword evidence="4" id="KW-0862">Zinc</keyword>
<dbReference type="Pfam" id="PF10357">
    <property type="entry name" value="WH_KIN17"/>
    <property type="match status" value="1"/>
</dbReference>
<dbReference type="SMART" id="SM01253">
    <property type="entry name" value="Kin17_mid"/>
    <property type="match status" value="1"/>
</dbReference>
<dbReference type="SUPFAM" id="SSF57667">
    <property type="entry name" value="beta-beta-alpha zinc fingers"/>
    <property type="match status" value="1"/>
</dbReference>
<comment type="caution">
    <text evidence="7">The sequence shown here is derived from an EMBL/GenBank/DDBJ whole genome shotgun (WGS) entry which is preliminary data.</text>
</comment>
<keyword evidence="8" id="KW-1185">Reference proteome</keyword>
<evidence type="ECO:0000256" key="2">
    <source>
        <dbReference type="ARBA" id="ARBA00022723"/>
    </source>
</evidence>
<dbReference type="OrthoDB" id="10266249at2759"/>
<keyword evidence="2" id="KW-0479">Metal-binding</keyword>
<evidence type="ECO:0000256" key="3">
    <source>
        <dbReference type="ARBA" id="ARBA00022771"/>
    </source>
</evidence>
<dbReference type="InterPro" id="IPR019447">
    <property type="entry name" value="DNA/RNA-bd_Kin17_WH-like_dom"/>
</dbReference>
<organism evidence="7 8">
    <name type="scientific">Babesia ovis</name>
    <dbReference type="NCBI Taxonomy" id="5869"/>
    <lineage>
        <taxon>Eukaryota</taxon>
        <taxon>Sar</taxon>
        <taxon>Alveolata</taxon>
        <taxon>Apicomplexa</taxon>
        <taxon>Aconoidasida</taxon>
        <taxon>Piroplasmida</taxon>
        <taxon>Babesiidae</taxon>
        <taxon>Babesia</taxon>
    </lineage>
</organism>
<dbReference type="Proteomes" id="UP001057455">
    <property type="component" value="Unassembled WGS sequence"/>
</dbReference>
<dbReference type="GO" id="GO:0006260">
    <property type="term" value="P:DNA replication"/>
    <property type="evidence" value="ECO:0007669"/>
    <property type="project" value="TreeGrafter"/>
</dbReference>
<evidence type="ECO:0000256" key="4">
    <source>
        <dbReference type="ARBA" id="ARBA00022833"/>
    </source>
</evidence>
<dbReference type="InterPro" id="IPR056767">
    <property type="entry name" value="C2H2-Znf_KIN17"/>
</dbReference>
<evidence type="ECO:0000313" key="8">
    <source>
        <dbReference type="Proteomes" id="UP001057455"/>
    </source>
</evidence>
<dbReference type="Gene3D" id="1.10.10.2030">
    <property type="entry name" value="DNA/RNA-binding protein Kin17, conserved domain"/>
    <property type="match status" value="1"/>
</dbReference>
<evidence type="ECO:0000313" key="7">
    <source>
        <dbReference type="EMBL" id="GFE55336.1"/>
    </source>
</evidence>
<comment type="similarity">
    <text evidence="1">Belongs to the KIN17 family.</text>
</comment>
<dbReference type="InterPro" id="IPR014722">
    <property type="entry name" value="Rib_uL2_dom2"/>
</dbReference>
<dbReference type="EMBL" id="BLIY01000020">
    <property type="protein sequence ID" value="GFE55336.1"/>
    <property type="molecule type" value="Genomic_DNA"/>
</dbReference>
<name>A0A9W5TCU2_BABOV</name>
<evidence type="ECO:0000256" key="1">
    <source>
        <dbReference type="ARBA" id="ARBA00008517"/>
    </source>
</evidence>
<dbReference type="AlphaFoldDB" id="A0A9W5TCU2"/>
<dbReference type="InterPro" id="IPR038254">
    <property type="entry name" value="KIN17_WH-like_sf"/>
</dbReference>
<dbReference type="GO" id="GO:0005634">
    <property type="term" value="C:nucleus"/>
    <property type="evidence" value="ECO:0007669"/>
    <property type="project" value="TreeGrafter"/>
</dbReference>
<dbReference type="PANTHER" id="PTHR12805:SF0">
    <property type="entry name" value="DNA_RNA-BINDING PROTEIN KIN17"/>
    <property type="match status" value="1"/>
</dbReference>
<protein>
    <submittedName>
        <fullName evidence="7">DNA RNA-binding, putative</fullName>
    </submittedName>
</protein>
<dbReference type="Gene3D" id="2.30.30.30">
    <property type="match status" value="1"/>
</dbReference>
<accession>A0A9W5TCU2</accession>
<feature type="domain" description="DNA/RNA-binding protein Kin17 WH-like" evidence="6">
    <location>
        <begin position="52"/>
        <end position="176"/>
    </location>
</feature>
<dbReference type="GO" id="GO:0003690">
    <property type="term" value="F:double-stranded DNA binding"/>
    <property type="evidence" value="ECO:0007669"/>
    <property type="project" value="TreeGrafter"/>
</dbReference>
<feature type="region of interest" description="Disordered" evidence="5">
    <location>
        <begin position="232"/>
        <end position="253"/>
    </location>
</feature>
<evidence type="ECO:0000256" key="5">
    <source>
        <dbReference type="SAM" id="MobiDB-lite"/>
    </source>
</evidence>
<dbReference type="FunFam" id="1.10.10.2030:FF:000001">
    <property type="entry name" value="DNA/RNA-binding protein KIN17, putative"/>
    <property type="match status" value="1"/>
</dbReference>
<dbReference type="InterPro" id="IPR037321">
    <property type="entry name" value="KIN17-like"/>
</dbReference>
<proteinExistence type="inferred from homology"/>
<reference evidence="7" key="1">
    <citation type="submission" date="2019-12" db="EMBL/GenBank/DDBJ databases">
        <title>Genome sequence of Babesia ovis.</title>
        <authorList>
            <person name="Yamagishi J."/>
            <person name="Sevinc F."/>
            <person name="Xuan X."/>
        </authorList>
    </citation>
    <scope>NUCLEOTIDE SEQUENCE</scope>
    <source>
        <strain evidence="7">Selcuk</strain>
    </source>
</reference>
<dbReference type="PANTHER" id="PTHR12805">
    <property type="entry name" value="KIN17 KIN, ANTIGENIC DETERMINANT OF RECA PROTEIN HOMOLOG"/>
    <property type="match status" value="1"/>
</dbReference>
<dbReference type="Pfam" id="PF25095">
    <property type="entry name" value="C2H2-zf_KIN17"/>
    <property type="match status" value="1"/>
</dbReference>
<evidence type="ECO:0000259" key="6">
    <source>
        <dbReference type="SMART" id="SM01253"/>
    </source>
</evidence>
<dbReference type="GO" id="GO:0008270">
    <property type="term" value="F:zinc ion binding"/>
    <property type="evidence" value="ECO:0007669"/>
    <property type="project" value="UniProtKB-KW"/>
</dbReference>
<keyword evidence="3" id="KW-0863">Zinc-finger</keyword>
<dbReference type="GO" id="GO:0006974">
    <property type="term" value="P:DNA damage response"/>
    <property type="evidence" value="ECO:0007669"/>
    <property type="project" value="TreeGrafter"/>
</dbReference>
<dbReference type="InterPro" id="IPR036236">
    <property type="entry name" value="Znf_C2H2_sf"/>
</dbReference>
<gene>
    <name evidence="7" type="ORF">BaOVIS_027400</name>
</gene>